<feature type="transmembrane region" description="Helical" evidence="8">
    <location>
        <begin position="332"/>
        <end position="353"/>
    </location>
</feature>
<evidence type="ECO:0000256" key="1">
    <source>
        <dbReference type="ARBA" id="ARBA00004651"/>
    </source>
</evidence>
<feature type="transmembrane region" description="Helical" evidence="8">
    <location>
        <begin position="301"/>
        <end position="320"/>
    </location>
</feature>
<feature type="domain" description="SGNH" evidence="10">
    <location>
        <begin position="413"/>
        <end position="616"/>
    </location>
</feature>
<dbReference type="OrthoDB" id="5501619at2"/>
<protein>
    <submittedName>
        <fullName evidence="11">Acyltransferase</fullName>
    </submittedName>
</protein>
<dbReference type="AlphaFoldDB" id="A0A4V5PN72"/>
<reference evidence="11 12" key="1">
    <citation type="submission" date="2019-04" db="EMBL/GenBank/DDBJ databases">
        <authorList>
            <person name="Li Y."/>
            <person name="Wang J."/>
        </authorList>
    </citation>
    <scope>NUCLEOTIDE SEQUENCE [LARGE SCALE GENOMIC DNA]</scope>
    <source>
        <strain evidence="11 12">DSM 14668</strain>
    </source>
</reference>
<feature type="transmembrane region" description="Helical" evidence="8">
    <location>
        <begin position="159"/>
        <end position="174"/>
    </location>
</feature>
<evidence type="ECO:0000256" key="2">
    <source>
        <dbReference type="ARBA" id="ARBA00022475"/>
    </source>
</evidence>
<gene>
    <name evidence="11" type="ORF">E8A74_09780</name>
</gene>
<comment type="caution">
    <text evidence="11">The sequence shown here is derived from an EMBL/GenBank/DDBJ whole genome shotgun (WGS) entry which is preliminary data.</text>
</comment>
<keyword evidence="12" id="KW-1185">Reference proteome</keyword>
<dbReference type="SUPFAM" id="SSF52266">
    <property type="entry name" value="SGNH hydrolase"/>
    <property type="match status" value="1"/>
</dbReference>
<evidence type="ECO:0000256" key="5">
    <source>
        <dbReference type="ARBA" id="ARBA00022989"/>
    </source>
</evidence>
<dbReference type="GO" id="GO:0016788">
    <property type="term" value="F:hydrolase activity, acting on ester bonds"/>
    <property type="evidence" value="ECO:0007669"/>
    <property type="project" value="UniProtKB-ARBA"/>
</dbReference>
<comment type="subcellular location">
    <subcellularLocation>
        <location evidence="1">Cell membrane</location>
        <topology evidence="1">Multi-pass membrane protein</topology>
    </subcellularLocation>
</comment>
<feature type="transmembrane region" description="Helical" evidence="8">
    <location>
        <begin position="269"/>
        <end position="289"/>
    </location>
</feature>
<keyword evidence="4 8" id="KW-0812">Transmembrane</keyword>
<evidence type="ECO:0000256" key="3">
    <source>
        <dbReference type="ARBA" id="ARBA00022679"/>
    </source>
</evidence>
<evidence type="ECO:0000256" key="6">
    <source>
        <dbReference type="ARBA" id="ARBA00023136"/>
    </source>
</evidence>
<keyword evidence="2" id="KW-1003">Cell membrane</keyword>
<dbReference type="PANTHER" id="PTHR23028:SF53">
    <property type="entry name" value="ACYL_TRANSF_3 DOMAIN-CONTAINING PROTEIN"/>
    <property type="match status" value="1"/>
</dbReference>
<evidence type="ECO:0000256" key="8">
    <source>
        <dbReference type="SAM" id="Phobius"/>
    </source>
</evidence>
<dbReference type="PANTHER" id="PTHR23028">
    <property type="entry name" value="ACETYLTRANSFERASE"/>
    <property type="match status" value="1"/>
</dbReference>
<evidence type="ECO:0000256" key="4">
    <source>
        <dbReference type="ARBA" id="ARBA00022692"/>
    </source>
</evidence>
<keyword evidence="6 8" id="KW-0472">Membrane</keyword>
<dbReference type="InterPro" id="IPR050879">
    <property type="entry name" value="Acyltransferase_3"/>
</dbReference>
<dbReference type="Pfam" id="PF19040">
    <property type="entry name" value="SGNH"/>
    <property type="match status" value="1"/>
</dbReference>
<dbReference type="RefSeq" id="WP_136928692.1">
    <property type="nucleotide sequence ID" value="NZ_SSMQ01000008.1"/>
</dbReference>
<dbReference type="EMBL" id="SSMQ01000008">
    <property type="protein sequence ID" value="TKD09893.1"/>
    <property type="molecule type" value="Genomic_DNA"/>
</dbReference>
<dbReference type="InterPro" id="IPR036514">
    <property type="entry name" value="SGNH_hydro_sf"/>
</dbReference>
<organism evidence="11 12">
    <name type="scientific">Polyangium fumosum</name>
    <dbReference type="NCBI Taxonomy" id="889272"/>
    <lineage>
        <taxon>Bacteria</taxon>
        <taxon>Pseudomonadati</taxon>
        <taxon>Myxococcota</taxon>
        <taxon>Polyangia</taxon>
        <taxon>Polyangiales</taxon>
        <taxon>Polyangiaceae</taxon>
        <taxon>Polyangium</taxon>
    </lineage>
</organism>
<dbReference type="GO" id="GO:0009103">
    <property type="term" value="P:lipopolysaccharide biosynthetic process"/>
    <property type="evidence" value="ECO:0007669"/>
    <property type="project" value="TreeGrafter"/>
</dbReference>
<sequence length="627" mass="68269">MSPPALEQTSNPLRRATIPHLPALDGLRGLAVLGVLLFHDGRLDGGYLGVDLFFVLSGYLIHSLLLAEWAKAGTIDLKAFWVRRARRLFPALLALLPVVAAYAQKLAKPEELDRIRKDGLATLAYVANWRAIFSGRSYWDMFQVPSPLEHTWSLAIEEQFYVVWPLLAFGVLYLSRGSRRVMLAVSLGLAVVSGAAMVWLGNRTDTSRAYMGTDTRGVAILLGASLACLMAERGTSKDKQVVRALDGLGVLAAIGLALAWVKLDGQNPLLYRGGFFGTELCVLVLIACAAHGEQSLVARALAFRPFAWVGLVSYGLYLWHWPIYVVLRPERIGLSGIGLSALRYTATFAVALISYHFLEQPIRKRGAPFRRPAVMLSSSVALCIGALLVGTQSRRVMQIGLQLLPWPETVPPGTVKILIVGDSVAQALGERMKAVQSGTGAFVIERGTPDCSIMEGTLPTRSLTNVPHDGGDCDARWGSDVDEMHPDVTLVVLGGGYFARVEVEGRWQHICEPGWDAAYAKELGGKLAMLADKGGRVYVARVPYPVGGWQKPTLNAQVDCYNTLIEKAVQGEPRIHLLDLAAHLCPGGQCTLMSEGEPIRPDGMHFGGPGAKEIARWVIEQVKEPRR</sequence>
<keyword evidence="7 11" id="KW-0012">Acyltransferase</keyword>
<feature type="transmembrane region" description="Helical" evidence="8">
    <location>
        <begin position="373"/>
        <end position="391"/>
    </location>
</feature>
<feature type="domain" description="Acyltransferase 3" evidence="9">
    <location>
        <begin position="22"/>
        <end position="351"/>
    </location>
</feature>
<keyword evidence="5 8" id="KW-1133">Transmembrane helix</keyword>
<dbReference type="InterPro" id="IPR002656">
    <property type="entry name" value="Acyl_transf_3_dom"/>
</dbReference>
<keyword evidence="3 11" id="KW-0808">Transferase</keyword>
<feature type="transmembrane region" description="Helical" evidence="8">
    <location>
        <begin position="215"/>
        <end position="232"/>
    </location>
</feature>
<evidence type="ECO:0000259" key="10">
    <source>
        <dbReference type="Pfam" id="PF19040"/>
    </source>
</evidence>
<dbReference type="InterPro" id="IPR043968">
    <property type="entry name" value="SGNH"/>
</dbReference>
<dbReference type="Proteomes" id="UP000309215">
    <property type="component" value="Unassembled WGS sequence"/>
</dbReference>
<feature type="transmembrane region" description="Helical" evidence="8">
    <location>
        <begin position="45"/>
        <end position="67"/>
    </location>
</feature>
<proteinExistence type="predicted"/>
<evidence type="ECO:0000313" key="11">
    <source>
        <dbReference type="EMBL" id="TKD09893.1"/>
    </source>
</evidence>
<dbReference type="Gene3D" id="3.40.50.1110">
    <property type="entry name" value="SGNH hydrolase"/>
    <property type="match status" value="1"/>
</dbReference>
<name>A0A4V5PN72_9BACT</name>
<evidence type="ECO:0000259" key="9">
    <source>
        <dbReference type="Pfam" id="PF01757"/>
    </source>
</evidence>
<accession>A0A4V5PN72</accession>
<evidence type="ECO:0000313" key="12">
    <source>
        <dbReference type="Proteomes" id="UP000309215"/>
    </source>
</evidence>
<feature type="transmembrane region" description="Helical" evidence="8">
    <location>
        <begin position="244"/>
        <end position="263"/>
    </location>
</feature>
<feature type="transmembrane region" description="Helical" evidence="8">
    <location>
        <begin position="181"/>
        <end position="200"/>
    </location>
</feature>
<dbReference type="GO" id="GO:0016747">
    <property type="term" value="F:acyltransferase activity, transferring groups other than amino-acyl groups"/>
    <property type="evidence" value="ECO:0007669"/>
    <property type="project" value="InterPro"/>
</dbReference>
<dbReference type="GO" id="GO:0005886">
    <property type="term" value="C:plasma membrane"/>
    <property type="evidence" value="ECO:0007669"/>
    <property type="project" value="UniProtKB-SubCell"/>
</dbReference>
<dbReference type="Pfam" id="PF01757">
    <property type="entry name" value="Acyl_transf_3"/>
    <property type="match status" value="1"/>
</dbReference>
<evidence type="ECO:0000256" key="7">
    <source>
        <dbReference type="ARBA" id="ARBA00023315"/>
    </source>
</evidence>
<feature type="transmembrane region" description="Helical" evidence="8">
    <location>
        <begin position="87"/>
        <end position="107"/>
    </location>
</feature>